<feature type="domain" description="NodB homology" evidence="22">
    <location>
        <begin position="178"/>
        <end position="376"/>
    </location>
</feature>
<keyword evidence="12" id="KW-0146">Chitin degradation</keyword>
<evidence type="ECO:0000256" key="19">
    <source>
        <dbReference type="ARBA" id="ARBA00023326"/>
    </source>
</evidence>
<keyword evidence="6" id="KW-0134">Cell wall</keyword>
<dbReference type="FunFam" id="3.20.20.370:FF:000004">
    <property type="entry name" value="Related to Chitin deacetylase"/>
    <property type="match status" value="1"/>
</dbReference>
<dbReference type="PROSITE" id="PS51677">
    <property type="entry name" value="NODB"/>
    <property type="match status" value="1"/>
</dbReference>
<evidence type="ECO:0000256" key="1">
    <source>
        <dbReference type="ARBA" id="ARBA00001941"/>
    </source>
</evidence>
<keyword evidence="9" id="KW-0479">Metal-binding</keyword>
<evidence type="ECO:0000256" key="17">
    <source>
        <dbReference type="ARBA" id="ARBA00023288"/>
    </source>
</evidence>
<comment type="similarity">
    <text evidence="4">Belongs to the polysaccharide deacetylase family.</text>
</comment>
<dbReference type="AlphaFoldDB" id="A0A8H7P640"/>
<keyword evidence="5" id="KW-1003">Cell membrane</keyword>
<dbReference type="InterPro" id="IPR011330">
    <property type="entry name" value="Glyco_hydro/deAcase_b/a-brl"/>
</dbReference>
<organism evidence="23 24">
    <name type="scientific">Rhodonia placenta</name>
    <dbReference type="NCBI Taxonomy" id="104341"/>
    <lineage>
        <taxon>Eukaryota</taxon>
        <taxon>Fungi</taxon>
        <taxon>Dikarya</taxon>
        <taxon>Basidiomycota</taxon>
        <taxon>Agaricomycotina</taxon>
        <taxon>Agaricomycetes</taxon>
        <taxon>Polyporales</taxon>
        <taxon>Adustoporiaceae</taxon>
        <taxon>Rhodonia</taxon>
    </lineage>
</organism>
<proteinExistence type="inferred from homology"/>
<evidence type="ECO:0000256" key="8">
    <source>
        <dbReference type="ARBA" id="ARBA00022622"/>
    </source>
</evidence>
<evidence type="ECO:0000256" key="20">
    <source>
        <dbReference type="ARBA" id="ARBA00024056"/>
    </source>
</evidence>
<evidence type="ECO:0000256" key="10">
    <source>
        <dbReference type="ARBA" id="ARBA00022729"/>
    </source>
</evidence>
<accession>A0A8H7P640</accession>
<comment type="catalytic activity">
    <reaction evidence="21">
        <text>[(1-&gt;4)-N-acetyl-beta-D-glucosaminyl](n) + n H2O = chitosan + n acetate</text>
        <dbReference type="Rhea" id="RHEA:10464"/>
        <dbReference type="Rhea" id="RHEA-COMP:9593"/>
        <dbReference type="Rhea" id="RHEA-COMP:9597"/>
        <dbReference type="ChEBI" id="CHEBI:15377"/>
        <dbReference type="ChEBI" id="CHEBI:17029"/>
        <dbReference type="ChEBI" id="CHEBI:30089"/>
        <dbReference type="ChEBI" id="CHEBI:57704"/>
        <dbReference type="EC" id="3.5.1.41"/>
    </reaction>
    <physiologicalReaction direction="left-to-right" evidence="21">
        <dbReference type="Rhea" id="RHEA:10465"/>
    </physiologicalReaction>
</comment>
<evidence type="ECO:0000256" key="21">
    <source>
        <dbReference type="ARBA" id="ARBA00048494"/>
    </source>
</evidence>
<evidence type="ECO:0000256" key="12">
    <source>
        <dbReference type="ARBA" id="ARBA00023024"/>
    </source>
</evidence>
<evidence type="ECO:0000256" key="3">
    <source>
        <dbReference type="ARBA" id="ARBA00004609"/>
    </source>
</evidence>
<dbReference type="EC" id="3.5.1.41" evidence="20"/>
<evidence type="ECO:0000256" key="4">
    <source>
        <dbReference type="ARBA" id="ARBA00010973"/>
    </source>
</evidence>
<evidence type="ECO:0000256" key="2">
    <source>
        <dbReference type="ARBA" id="ARBA00004191"/>
    </source>
</evidence>
<sequence>MNGVQHHARLATTTDTAGVADNSAADSVAGAGATGTATTTLPTALTFSMISVNPTALPLSDIVTGTAQLQSTITISSTYAAGAKPTKIPNAPGIPAAVSLNPKDYPALDLTPPTDSPEVQEWIKQVMNSGVTIPDIPPTNEGGCANNTAALANATTNCWWTCGGCTRSTDISNCPTPNSWGVSYDDGPSPYTPNLLQYFDQQDIRATMFVVGSRAISRPAMLQDEYMMGNQIAVHTWSHPMMTTRTTEQIIAELGWTKKVIHDALGVTPIYWRPPYGDIDDRVRAISAAMDLTPIMWTRISATMDFDTNDWSMPGGTQNVYSVLNKWDEIMGNSTKIDTGFIVLEHDLFEQTVDVATGYILPQALAHEPKYNMTPIIECLNMPMSNSYLETNDNSTNPLPLWSASGSAGSASASGTSGSTTGSEKSGALSSFVASPALVNAAVGFLAGMGAILL</sequence>
<reference evidence="23" key="1">
    <citation type="submission" date="2020-11" db="EMBL/GenBank/DDBJ databases">
        <authorList>
            <person name="Koelle M."/>
            <person name="Horta M.A.C."/>
            <person name="Nowrousian M."/>
            <person name="Ohm R.A."/>
            <person name="Benz P."/>
            <person name="Pilgard A."/>
        </authorList>
    </citation>
    <scope>NUCLEOTIDE SEQUENCE</scope>
    <source>
        <strain evidence="23">FPRL280</strain>
    </source>
</reference>
<dbReference type="GO" id="GO:0004099">
    <property type="term" value="F:chitin deacetylase activity"/>
    <property type="evidence" value="ECO:0007669"/>
    <property type="project" value="UniProtKB-EC"/>
</dbReference>
<dbReference type="GO" id="GO:0009272">
    <property type="term" value="P:fungal-type cell wall biogenesis"/>
    <property type="evidence" value="ECO:0007669"/>
    <property type="project" value="UniProtKB-ARBA"/>
</dbReference>
<evidence type="ECO:0000256" key="16">
    <source>
        <dbReference type="ARBA" id="ARBA00023285"/>
    </source>
</evidence>
<keyword evidence="8" id="KW-0336">GPI-anchor</keyword>
<dbReference type="InterPro" id="IPR050248">
    <property type="entry name" value="Polysacc_deacetylase_ArnD"/>
</dbReference>
<comment type="cofactor">
    <cofactor evidence="1">
        <name>Co(2+)</name>
        <dbReference type="ChEBI" id="CHEBI:48828"/>
    </cofactor>
</comment>
<evidence type="ECO:0000256" key="7">
    <source>
        <dbReference type="ARBA" id="ARBA00022525"/>
    </source>
</evidence>
<evidence type="ECO:0000313" key="23">
    <source>
        <dbReference type="EMBL" id="KAF9817499.1"/>
    </source>
</evidence>
<evidence type="ECO:0000256" key="15">
    <source>
        <dbReference type="ARBA" id="ARBA00023277"/>
    </source>
</evidence>
<keyword evidence="17" id="KW-0449">Lipoprotein</keyword>
<dbReference type="PANTHER" id="PTHR10587">
    <property type="entry name" value="GLYCOSYL TRANSFERASE-RELATED"/>
    <property type="match status" value="1"/>
</dbReference>
<dbReference type="SUPFAM" id="SSF88713">
    <property type="entry name" value="Glycoside hydrolase/deacetylase"/>
    <property type="match status" value="1"/>
</dbReference>
<evidence type="ECO:0000256" key="14">
    <source>
        <dbReference type="ARBA" id="ARBA00023180"/>
    </source>
</evidence>
<keyword evidence="14" id="KW-0325">Glycoprotein</keyword>
<evidence type="ECO:0000256" key="13">
    <source>
        <dbReference type="ARBA" id="ARBA00023136"/>
    </source>
</evidence>
<keyword evidence="16" id="KW-0170">Cobalt</keyword>
<comment type="subcellular location">
    <subcellularLocation>
        <location evidence="3">Cell membrane</location>
        <topology evidence="3">Lipid-anchor</topology>
        <topology evidence="3">GPI-anchor</topology>
    </subcellularLocation>
    <subcellularLocation>
        <location evidence="2">Secreted</location>
        <location evidence="2">Cell wall</location>
    </subcellularLocation>
</comment>
<dbReference type="Proteomes" id="UP000639403">
    <property type="component" value="Unassembled WGS sequence"/>
</dbReference>
<dbReference type="GO" id="GO:0098552">
    <property type="term" value="C:side of membrane"/>
    <property type="evidence" value="ECO:0007669"/>
    <property type="project" value="UniProtKB-KW"/>
</dbReference>
<dbReference type="GO" id="GO:0046872">
    <property type="term" value="F:metal ion binding"/>
    <property type="evidence" value="ECO:0007669"/>
    <property type="project" value="UniProtKB-KW"/>
</dbReference>
<dbReference type="GO" id="GO:0005886">
    <property type="term" value="C:plasma membrane"/>
    <property type="evidence" value="ECO:0007669"/>
    <property type="project" value="UniProtKB-SubCell"/>
</dbReference>
<keyword evidence="15" id="KW-0119">Carbohydrate metabolism</keyword>
<evidence type="ECO:0000256" key="18">
    <source>
        <dbReference type="ARBA" id="ARBA00023316"/>
    </source>
</evidence>
<dbReference type="PANTHER" id="PTHR10587:SF133">
    <property type="entry name" value="CHITIN DEACETYLASE 1-RELATED"/>
    <property type="match status" value="1"/>
</dbReference>
<comment type="caution">
    <text evidence="23">The sequence shown here is derived from an EMBL/GenBank/DDBJ whole genome shotgun (WGS) entry which is preliminary data.</text>
</comment>
<dbReference type="GO" id="GO:0000272">
    <property type="term" value="P:polysaccharide catabolic process"/>
    <property type="evidence" value="ECO:0007669"/>
    <property type="project" value="UniProtKB-KW"/>
</dbReference>
<dbReference type="Pfam" id="PF01522">
    <property type="entry name" value="Polysacc_deac_1"/>
    <property type="match status" value="1"/>
</dbReference>
<keyword evidence="11" id="KW-0378">Hydrolase</keyword>
<reference evidence="23" key="2">
    <citation type="journal article" name="Front. Microbiol.">
        <title>Degradative Capacity of Two Strains of Rhodonia placenta: From Phenotype to Genotype.</title>
        <authorList>
            <person name="Kolle M."/>
            <person name="Horta M.A.C."/>
            <person name="Nowrousian M."/>
            <person name="Ohm R.A."/>
            <person name="Benz J.P."/>
            <person name="Pilgard A."/>
        </authorList>
    </citation>
    <scope>NUCLEOTIDE SEQUENCE</scope>
    <source>
        <strain evidence="23">FPRL280</strain>
    </source>
</reference>
<dbReference type="GO" id="GO:0071555">
    <property type="term" value="P:cell wall organization"/>
    <property type="evidence" value="ECO:0007669"/>
    <property type="project" value="UniProtKB-KW"/>
</dbReference>
<keyword evidence="18" id="KW-0961">Cell wall biogenesis/degradation</keyword>
<dbReference type="EMBL" id="JADOXO010000041">
    <property type="protein sequence ID" value="KAF9817499.1"/>
    <property type="molecule type" value="Genomic_DNA"/>
</dbReference>
<evidence type="ECO:0000256" key="9">
    <source>
        <dbReference type="ARBA" id="ARBA00022723"/>
    </source>
</evidence>
<keyword evidence="19" id="KW-0624">Polysaccharide degradation</keyword>
<evidence type="ECO:0000256" key="6">
    <source>
        <dbReference type="ARBA" id="ARBA00022512"/>
    </source>
</evidence>
<evidence type="ECO:0000313" key="24">
    <source>
        <dbReference type="Proteomes" id="UP000639403"/>
    </source>
</evidence>
<protein>
    <recommendedName>
        <fullName evidence="20">chitin deacetylase</fullName>
        <ecNumber evidence="20">3.5.1.41</ecNumber>
    </recommendedName>
</protein>
<keyword evidence="7" id="KW-0964">Secreted</keyword>
<keyword evidence="10" id="KW-0732">Signal</keyword>
<evidence type="ECO:0000256" key="11">
    <source>
        <dbReference type="ARBA" id="ARBA00022801"/>
    </source>
</evidence>
<evidence type="ECO:0000256" key="5">
    <source>
        <dbReference type="ARBA" id="ARBA00022475"/>
    </source>
</evidence>
<evidence type="ECO:0000259" key="22">
    <source>
        <dbReference type="PROSITE" id="PS51677"/>
    </source>
</evidence>
<gene>
    <name evidence="23" type="ORF">IEO21_03350</name>
</gene>
<name>A0A8H7P640_9APHY</name>
<dbReference type="GO" id="GO:0006032">
    <property type="term" value="P:chitin catabolic process"/>
    <property type="evidence" value="ECO:0007669"/>
    <property type="project" value="UniProtKB-KW"/>
</dbReference>
<keyword evidence="13" id="KW-0472">Membrane</keyword>
<dbReference type="Gene3D" id="3.20.20.370">
    <property type="entry name" value="Glycoside hydrolase/deacetylase"/>
    <property type="match status" value="1"/>
</dbReference>
<dbReference type="InterPro" id="IPR002509">
    <property type="entry name" value="NODB_dom"/>
</dbReference>